<gene>
    <name evidence="2" type="ORF">PMACD_LOCUS10042</name>
</gene>
<keyword evidence="3" id="KW-1185">Reference proteome</keyword>
<evidence type="ECO:0000313" key="2">
    <source>
        <dbReference type="EMBL" id="CAF4886081.1"/>
    </source>
</evidence>
<evidence type="ECO:0008006" key="4">
    <source>
        <dbReference type="Google" id="ProtNLM"/>
    </source>
</evidence>
<feature type="signal peptide" evidence="1">
    <location>
        <begin position="1"/>
        <end position="22"/>
    </location>
</feature>
<name>A0A821U9K2_9NEOP</name>
<accession>A0A821U9K2</accession>
<feature type="chain" id="PRO_5032656402" description="Secreted protein" evidence="1">
    <location>
        <begin position="23"/>
        <end position="77"/>
    </location>
</feature>
<organism evidence="2 3">
    <name type="scientific">Pieris macdunnoughi</name>
    <dbReference type="NCBI Taxonomy" id="345717"/>
    <lineage>
        <taxon>Eukaryota</taxon>
        <taxon>Metazoa</taxon>
        <taxon>Ecdysozoa</taxon>
        <taxon>Arthropoda</taxon>
        <taxon>Hexapoda</taxon>
        <taxon>Insecta</taxon>
        <taxon>Pterygota</taxon>
        <taxon>Neoptera</taxon>
        <taxon>Endopterygota</taxon>
        <taxon>Lepidoptera</taxon>
        <taxon>Glossata</taxon>
        <taxon>Ditrysia</taxon>
        <taxon>Papilionoidea</taxon>
        <taxon>Pieridae</taxon>
        <taxon>Pierinae</taxon>
        <taxon>Pieris</taxon>
    </lineage>
</organism>
<reference evidence="2" key="1">
    <citation type="submission" date="2021-02" db="EMBL/GenBank/DDBJ databases">
        <authorList>
            <person name="Steward A R."/>
        </authorList>
    </citation>
    <scope>NUCLEOTIDE SEQUENCE</scope>
</reference>
<proteinExistence type="predicted"/>
<evidence type="ECO:0000313" key="3">
    <source>
        <dbReference type="Proteomes" id="UP000663880"/>
    </source>
</evidence>
<dbReference type="EMBL" id="CAJOBZ010000029">
    <property type="protein sequence ID" value="CAF4886081.1"/>
    <property type="molecule type" value="Genomic_DNA"/>
</dbReference>
<keyword evidence="1" id="KW-0732">Signal</keyword>
<dbReference type="AlphaFoldDB" id="A0A821U9K2"/>
<dbReference type="Proteomes" id="UP000663880">
    <property type="component" value="Unassembled WGS sequence"/>
</dbReference>
<sequence>MYFLKPQVLAICLLVAVCYVEGHPTPDEAGKTMTVALEEPLDGAMNAQVDQGMASHVEPPANNQNVEDRKAKCIFCP</sequence>
<comment type="caution">
    <text evidence="2">The sequence shown here is derived from an EMBL/GenBank/DDBJ whole genome shotgun (WGS) entry which is preliminary data.</text>
</comment>
<evidence type="ECO:0000256" key="1">
    <source>
        <dbReference type="SAM" id="SignalP"/>
    </source>
</evidence>
<protein>
    <recommendedName>
        <fullName evidence="4">Secreted protein</fullName>
    </recommendedName>
</protein>